<dbReference type="STRING" id="763407.A0A162U883"/>
<sequence>MSAPSKTDAKKDQLIGDAKDTVGTMVGNESLQAKGQAQHNEGVVQETAANISGFVQGLSDQVQGTVTGAYNALTGNTTGEVTSKAEKKSGEAQKAVNS</sequence>
<dbReference type="VEuPathDB" id="FungiDB:PHYBLDRAFT_124492"/>
<dbReference type="Proteomes" id="UP000077315">
    <property type="component" value="Unassembled WGS sequence"/>
</dbReference>
<dbReference type="SUPFAM" id="SSF69047">
    <property type="entry name" value="Hypothetical protein YjbJ"/>
    <property type="match status" value="1"/>
</dbReference>
<dbReference type="RefSeq" id="XP_018292292.1">
    <property type="nucleotide sequence ID" value="XM_018428996.1"/>
</dbReference>
<dbReference type="OrthoDB" id="9999611at2759"/>
<organism evidence="4 5">
    <name type="scientific">Phycomyces blakesleeanus (strain ATCC 8743b / DSM 1359 / FGSC 10004 / NBRC 33097 / NRRL 1555)</name>
    <dbReference type="NCBI Taxonomy" id="763407"/>
    <lineage>
        <taxon>Eukaryota</taxon>
        <taxon>Fungi</taxon>
        <taxon>Fungi incertae sedis</taxon>
        <taxon>Mucoromycota</taxon>
        <taxon>Mucoromycotina</taxon>
        <taxon>Mucoromycetes</taxon>
        <taxon>Mucorales</taxon>
        <taxon>Phycomycetaceae</taxon>
        <taxon>Phycomyces</taxon>
    </lineage>
</organism>
<evidence type="ECO:0000259" key="3">
    <source>
        <dbReference type="Pfam" id="PF05532"/>
    </source>
</evidence>
<comment type="similarity">
    <text evidence="1">Belongs to the UPF0337 (CsbD) family.</text>
</comment>
<feature type="domain" description="CsbD-like" evidence="3">
    <location>
        <begin position="6"/>
        <end position="50"/>
    </location>
</feature>
<feature type="region of interest" description="Disordered" evidence="2">
    <location>
        <begin position="74"/>
        <end position="98"/>
    </location>
</feature>
<dbReference type="PANTHER" id="PTHR40460:SF1">
    <property type="entry name" value="CSBD-LIKE DOMAIN-CONTAINING PROTEIN"/>
    <property type="match status" value="1"/>
</dbReference>
<evidence type="ECO:0000256" key="2">
    <source>
        <dbReference type="SAM" id="MobiDB-lite"/>
    </source>
</evidence>
<protein>
    <recommendedName>
        <fullName evidence="3">CsbD-like domain-containing protein</fullName>
    </recommendedName>
</protein>
<evidence type="ECO:0000313" key="5">
    <source>
        <dbReference type="Proteomes" id="UP000077315"/>
    </source>
</evidence>
<gene>
    <name evidence="4" type="ORF">PHYBLDRAFT_124492</name>
</gene>
<name>A0A162U883_PHYB8</name>
<dbReference type="InterPro" id="IPR036629">
    <property type="entry name" value="YjbJ_sf"/>
</dbReference>
<proteinExistence type="inferred from homology"/>
<evidence type="ECO:0000313" key="4">
    <source>
        <dbReference type="EMBL" id="OAD74252.1"/>
    </source>
</evidence>
<dbReference type="InterPro" id="IPR008462">
    <property type="entry name" value="CsbD"/>
</dbReference>
<dbReference type="InParanoid" id="A0A162U883"/>
<dbReference type="EMBL" id="KV440979">
    <property type="protein sequence ID" value="OAD74252.1"/>
    <property type="molecule type" value="Genomic_DNA"/>
</dbReference>
<dbReference type="PANTHER" id="PTHR40460">
    <property type="entry name" value="CHROMOSOME 1, WHOLE GENOME SHOTGUN SEQUENCE"/>
    <property type="match status" value="1"/>
</dbReference>
<keyword evidence="5" id="KW-1185">Reference proteome</keyword>
<feature type="region of interest" description="Disordered" evidence="2">
    <location>
        <begin position="1"/>
        <end position="22"/>
    </location>
</feature>
<dbReference type="AlphaFoldDB" id="A0A162U883"/>
<reference evidence="5" key="1">
    <citation type="submission" date="2015-06" db="EMBL/GenBank/DDBJ databases">
        <title>Expansion of signal transduction pathways in fungi by whole-genome duplication.</title>
        <authorList>
            <consortium name="DOE Joint Genome Institute"/>
            <person name="Corrochano L.M."/>
            <person name="Kuo A."/>
            <person name="Marcet-Houben M."/>
            <person name="Polaino S."/>
            <person name="Salamov A."/>
            <person name="Villalobos J.M."/>
            <person name="Alvarez M.I."/>
            <person name="Avalos J."/>
            <person name="Benito E.P."/>
            <person name="Benoit I."/>
            <person name="Burger G."/>
            <person name="Camino L.P."/>
            <person name="Canovas D."/>
            <person name="Cerda-Olmedo E."/>
            <person name="Cheng J.-F."/>
            <person name="Dominguez A."/>
            <person name="Elias M."/>
            <person name="Eslava A.P."/>
            <person name="Glaser F."/>
            <person name="Grimwood J."/>
            <person name="Gutierrez G."/>
            <person name="Heitman J."/>
            <person name="Henrissat B."/>
            <person name="Iturriaga E.A."/>
            <person name="Lang B.F."/>
            <person name="Lavin J.L."/>
            <person name="Lee S."/>
            <person name="Li W."/>
            <person name="Lindquist E."/>
            <person name="Lopez-Garcia S."/>
            <person name="Luque E.M."/>
            <person name="Marcos A.T."/>
            <person name="Martin J."/>
            <person name="McCluskey K."/>
            <person name="Medina H.R."/>
            <person name="Miralles-Duran A."/>
            <person name="Miyazaki A."/>
            <person name="Munoz-Torres E."/>
            <person name="Oguiza J.A."/>
            <person name="Ohm R."/>
            <person name="Olmedo M."/>
            <person name="Orejas M."/>
            <person name="Ortiz-Castellanos L."/>
            <person name="Pisabarro A.G."/>
            <person name="Rodriguez-Romero J."/>
            <person name="Ruiz-Herrera J."/>
            <person name="Ruiz-Vazquez R."/>
            <person name="Sanz C."/>
            <person name="Schackwitz W."/>
            <person name="Schmutz J."/>
            <person name="Shahriari M."/>
            <person name="Shelest E."/>
            <person name="Silva-Franco F."/>
            <person name="Soanes D."/>
            <person name="Syed K."/>
            <person name="Tagua V.G."/>
            <person name="Talbot N.J."/>
            <person name="Thon M."/>
            <person name="De vries R.P."/>
            <person name="Wiebenga A."/>
            <person name="Yadav J.S."/>
            <person name="Braun E.L."/>
            <person name="Baker S."/>
            <person name="Garre V."/>
            <person name="Horwitz B."/>
            <person name="Torres-Martinez S."/>
            <person name="Idnurm A."/>
            <person name="Herrera-Estrella A."/>
            <person name="Gabaldon T."/>
            <person name="Grigoriev I.V."/>
        </authorList>
    </citation>
    <scope>NUCLEOTIDE SEQUENCE [LARGE SCALE GENOMIC DNA]</scope>
    <source>
        <strain evidence="5">NRRL 1555(-)</strain>
    </source>
</reference>
<feature type="compositionally biased region" description="Basic and acidic residues" evidence="2">
    <location>
        <begin position="7"/>
        <end position="20"/>
    </location>
</feature>
<dbReference type="Pfam" id="PF05532">
    <property type="entry name" value="CsbD"/>
    <property type="match status" value="1"/>
</dbReference>
<evidence type="ECO:0000256" key="1">
    <source>
        <dbReference type="ARBA" id="ARBA00009129"/>
    </source>
</evidence>
<accession>A0A162U883</accession>
<dbReference type="GeneID" id="28989902"/>